<dbReference type="AlphaFoldDB" id="A0A370U3H7"/>
<feature type="transmembrane region" description="Helical" evidence="1">
    <location>
        <begin position="136"/>
        <end position="159"/>
    </location>
</feature>
<evidence type="ECO:0000313" key="2">
    <source>
        <dbReference type="EMBL" id="RDL42337.1"/>
    </source>
</evidence>
<gene>
    <name evidence="2" type="ORF">BP5553_02316</name>
</gene>
<dbReference type="RefSeq" id="XP_031874993.1">
    <property type="nucleotide sequence ID" value="XM_032010939.1"/>
</dbReference>
<feature type="transmembrane region" description="Helical" evidence="1">
    <location>
        <begin position="12"/>
        <end position="35"/>
    </location>
</feature>
<accession>A0A370U3H7</accession>
<reference evidence="2 3" key="1">
    <citation type="journal article" date="2018" name="IMA Fungus">
        <title>IMA Genome-F 9: Draft genome sequence of Annulohypoxylon stygium, Aspergillus mulundensis, Berkeleyomyces basicola (syn. Thielaviopsis basicola), Ceratocystis smalleyi, two Cercospora beticola strains, Coleophoma cylindrospora, Fusarium fracticaudum, Phialophora cf. hyalina, and Morchella septimelata.</title>
        <authorList>
            <person name="Wingfield B.D."/>
            <person name="Bills G.F."/>
            <person name="Dong Y."/>
            <person name="Huang W."/>
            <person name="Nel W.J."/>
            <person name="Swalarsk-Parry B.S."/>
            <person name="Vaghefi N."/>
            <person name="Wilken P.M."/>
            <person name="An Z."/>
            <person name="de Beer Z.W."/>
            <person name="De Vos L."/>
            <person name="Chen L."/>
            <person name="Duong T.A."/>
            <person name="Gao Y."/>
            <person name="Hammerbacher A."/>
            <person name="Kikkert J.R."/>
            <person name="Li Y."/>
            <person name="Li H."/>
            <person name="Li K."/>
            <person name="Li Q."/>
            <person name="Liu X."/>
            <person name="Ma X."/>
            <person name="Naidoo K."/>
            <person name="Pethybridge S.J."/>
            <person name="Sun J."/>
            <person name="Steenkamp E.T."/>
            <person name="van der Nest M.A."/>
            <person name="van Wyk S."/>
            <person name="Wingfield M.J."/>
            <person name="Xiong C."/>
            <person name="Yue Q."/>
            <person name="Zhang X."/>
        </authorList>
    </citation>
    <scope>NUCLEOTIDE SEQUENCE [LARGE SCALE GENOMIC DNA]</scope>
    <source>
        <strain evidence="2 3">BP 5553</strain>
    </source>
</reference>
<keyword evidence="1" id="KW-1133">Transmembrane helix</keyword>
<keyword evidence="1" id="KW-0472">Membrane</keyword>
<sequence length="338" mass="37169">MFKPRDQGFPFLSLCFSIIAGISVGTIVGIFWGLFVSQLVSTAHSFHSPNHWIDLARTQAYQLCYDGCGDSCLYPSIIADACYTTTKVDLSSSNIICDASKIWFWAERYPIPCLEAVGEIYKADALWWKKFWLRALYIFVPVFGLLASLATFLAIEWVVRSWERRPRVTVRRGEVGIRAPLLPGVAVAVLALAVLSTPAAAYPCPSYYPPYDKPFANANGTLYGVIHGWLSDCYDETYTCGESCTTSPADGKVTCSPISCTRSRPVKLPADFVNGAAWRVEKCGFRLVDAVPGVVDKRVPNPRIEGALWVKIAVSAFNSTDIGGEGLDKGVRCLYGMI</sequence>
<comment type="caution">
    <text evidence="2">The sequence shown here is derived from an EMBL/GenBank/DDBJ whole genome shotgun (WGS) entry which is preliminary data.</text>
</comment>
<dbReference type="EMBL" id="NPIC01000001">
    <property type="protein sequence ID" value="RDL42337.1"/>
    <property type="molecule type" value="Genomic_DNA"/>
</dbReference>
<name>A0A370U3H7_9HELO</name>
<organism evidence="2 3">
    <name type="scientific">Venustampulla echinocandica</name>
    <dbReference type="NCBI Taxonomy" id="2656787"/>
    <lineage>
        <taxon>Eukaryota</taxon>
        <taxon>Fungi</taxon>
        <taxon>Dikarya</taxon>
        <taxon>Ascomycota</taxon>
        <taxon>Pezizomycotina</taxon>
        <taxon>Leotiomycetes</taxon>
        <taxon>Helotiales</taxon>
        <taxon>Pleuroascaceae</taxon>
        <taxon>Venustampulla</taxon>
    </lineage>
</organism>
<protein>
    <submittedName>
        <fullName evidence="2">Uncharacterized protein</fullName>
    </submittedName>
</protein>
<evidence type="ECO:0000313" key="3">
    <source>
        <dbReference type="Proteomes" id="UP000254866"/>
    </source>
</evidence>
<feature type="transmembrane region" description="Helical" evidence="1">
    <location>
        <begin position="180"/>
        <end position="202"/>
    </location>
</feature>
<keyword evidence="3" id="KW-1185">Reference proteome</keyword>
<dbReference type="Proteomes" id="UP000254866">
    <property type="component" value="Unassembled WGS sequence"/>
</dbReference>
<proteinExistence type="predicted"/>
<dbReference type="GeneID" id="43595165"/>
<dbReference type="OrthoDB" id="3926976at2759"/>
<evidence type="ECO:0000256" key="1">
    <source>
        <dbReference type="SAM" id="Phobius"/>
    </source>
</evidence>
<keyword evidence="1" id="KW-0812">Transmembrane</keyword>